<organism evidence="2 3">
    <name type="scientific">Sphaerotilus montanus</name>
    <dbReference type="NCBI Taxonomy" id="522889"/>
    <lineage>
        <taxon>Bacteria</taxon>
        <taxon>Pseudomonadati</taxon>
        <taxon>Pseudomonadota</taxon>
        <taxon>Betaproteobacteria</taxon>
        <taxon>Burkholderiales</taxon>
        <taxon>Sphaerotilaceae</taxon>
        <taxon>Sphaerotilus</taxon>
    </lineage>
</organism>
<accession>A0A7Y9QZ85</accession>
<dbReference type="Proteomes" id="UP000518288">
    <property type="component" value="Unassembled WGS sequence"/>
</dbReference>
<gene>
    <name evidence="2" type="ORF">BDD16_001529</name>
</gene>
<feature type="domain" description="GmrSD restriction endonucleases N-terminal" evidence="1">
    <location>
        <begin position="24"/>
        <end position="225"/>
    </location>
</feature>
<proteinExistence type="predicted"/>
<dbReference type="InterPro" id="IPR004919">
    <property type="entry name" value="GmrSD_N"/>
</dbReference>
<evidence type="ECO:0000313" key="2">
    <source>
        <dbReference type="EMBL" id="NYG32543.1"/>
    </source>
</evidence>
<comment type="caution">
    <text evidence="2">The sequence shown here is derived from an EMBL/GenBank/DDBJ whole genome shotgun (WGS) entry which is preliminary data.</text>
</comment>
<protein>
    <recommendedName>
        <fullName evidence="1">GmrSD restriction endonucleases N-terminal domain-containing protein</fullName>
    </recommendedName>
</protein>
<dbReference type="Pfam" id="PF03235">
    <property type="entry name" value="GmrSD_N"/>
    <property type="match status" value="1"/>
</dbReference>
<dbReference type="RefSeq" id="WP_179633424.1">
    <property type="nucleotide sequence ID" value="NZ_JACCFH010000001.1"/>
</dbReference>
<reference evidence="2 3" key="1">
    <citation type="submission" date="2020-07" db="EMBL/GenBank/DDBJ databases">
        <title>Genomic Encyclopedia of Archaeal and Bacterial Type Strains, Phase II (KMG-II): from individual species to whole genera.</title>
        <authorList>
            <person name="Goeker M."/>
        </authorList>
    </citation>
    <scope>NUCLEOTIDE SEQUENCE [LARGE SCALE GENOMIC DNA]</scope>
    <source>
        <strain evidence="2 3">DSM 21226</strain>
    </source>
</reference>
<dbReference type="PANTHER" id="PTHR37292:SF2">
    <property type="entry name" value="DUF262 DOMAIN-CONTAINING PROTEIN"/>
    <property type="match status" value="1"/>
</dbReference>
<dbReference type="EMBL" id="JACCFH010000001">
    <property type="protein sequence ID" value="NYG32543.1"/>
    <property type="molecule type" value="Genomic_DNA"/>
</dbReference>
<name>A0A7Y9QZ85_9BURK</name>
<evidence type="ECO:0000313" key="3">
    <source>
        <dbReference type="Proteomes" id="UP000518288"/>
    </source>
</evidence>
<sequence>MTTFETARSPDMLEHRPEARAFKIEDLMLEIRRGRLRIPSFQRRLAWDREDARKLVDSLYLGYPVGTLLLWETTAPADQIRWGGLRLQAEARPDALLVVDGQQRLVSLARILLTTDDDADDFALYFDLDRKTFVLPPSPGNLEDDPARWFPLNRLLDSEQLFEWLYKREPSRERRERALQLGKRLREYDIPAYIVRNGSESILREIFGRLNSMGKQLKAAEVFDALNGLRTGKNPSSLADMVLALAQSLDFGHIEEDILYRLLRVLHGLDVVSGGNADPLRLSQHLAGELYRQTEQIARQVVYFIRRDAGIPHYNLLPYKQPLVTLGKFFSHHPQPKPRSRELLARWLWRGALNGDHLGNAVSTRAALNRIDPIDEERSVQCMLEMVGHEQPLLPASTEPFNFRFAASKLQALALLELQPRDLETGELIDMGVLLDYRQAGQEPPFVPLLKGSHAEGALALSVANRMAHPVRPGLRKTLLQVTDDATLASHGISPEALSALQGGDNVRFLSLRAATLQPHFEQVFARHARWDASDRPSLSSLVVSDDEEDT</sequence>
<evidence type="ECO:0000259" key="1">
    <source>
        <dbReference type="Pfam" id="PF03235"/>
    </source>
</evidence>
<keyword evidence="3" id="KW-1185">Reference proteome</keyword>
<dbReference type="AlphaFoldDB" id="A0A7Y9QZ85"/>
<dbReference type="PANTHER" id="PTHR37292">
    <property type="entry name" value="VNG6097C"/>
    <property type="match status" value="1"/>
</dbReference>